<dbReference type="GO" id="GO:0000166">
    <property type="term" value="F:nucleotide binding"/>
    <property type="evidence" value="ECO:0007669"/>
    <property type="project" value="InterPro"/>
</dbReference>
<dbReference type="SUPFAM" id="SSF55347">
    <property type="entry name" value="Glyceraldehyde-3-phosphate dehydrogenase-like, C-terminal domain"/>
    <property type="match status" value="1"/>
</dbReference>
<dbReference type="SUPFAM" id="SSF51735">
    <property type="entry name" value="NAD(P)-binding Rossmann-fold domains"/>
    <property type="match status" value="1"/>
</dbReference>
<dbReference type="InterPro" id="IPR050463">
    <property type="entry name" value="Gfo/Idh/MocA_oxidrdct_glycsds"/>
</dbReference>
<feature type="chain" id="PRO_5024369219" evidence="1">
    <location>
        <begin position="29"/>
        <end position="439"/>
    </location>
</feature>
<evidence type="ECO:0000259" key="2">
    <source>
        <dbReference type="Pfam" id="PF01408"/>
    </source>
</evidence>
<dbReference type="Proteomes" id="UP001193389">
    <property type="component" value="Chromosome"/>
</dbReference>
<feature type="domain" description="Gfo/Idh/MocA-like oxidoreductase bacterial type C-terminal" evidence="3">
    <location>
        <begin position="366"/>
        <end position="435"/>
    </location>
</feature>
<evidence type="ECO:0000313" key="5">
    <source>
        <dbReference type="Proteomes" id="UP001193389"/>
    </source>
</evidence>
<organism evidence="4 5">
    <name type="scientific">Aquipluma nitroreducens</name>
    <dbReference type="NCBI Taxonomy" id="2010828"/>
    <lineage>
        <taxon>Bacteria</taxon>
        <taxon>Pseudomonadati</taxon>
        <taxon>Bacteroidota</taxon>
        <taxon>Bacteroidia</taxon>
        <taxon>Marinilabiliales</taxon>
        <taxon>Prolixibacteraceae</taxon>
        <taxon>Aquipluma</taxon>
    </lineage>
</organism>
<dbReference type="InterPro" id="IPR006311">
    <property type="entry name" value="TAT_signal"/>
</dbReference>
<dbReference type="InterPro" id="IPR036291">
    <property type="entry name" value="NAD(P)-bd_dom_sf"/>
</dbReference>
<dbReference type="KEGG" id="anf:AQPE_3224"/>
<dbReference type="PANTHER" id="PTHR43818">
    <property type="entry name" value="BCDNA.GH03377"/>
    <property type="match status" value="1"/>
</dbReference>
<proteinExistence type="predicted"/>
<feature type="domain" description="Gfo/Idh/MocA-like oxidoreductase bacterial type C-terminal" evidence="3">
    <location>
        <begin position="204"/>
        <end position="257"/>
    </location>
</feature>
<dbReference type="RefSeq" id="WP_318347324.1">
    <property type="nucleotide sequence ID" value="NZ_AP018694.1"/>
</dbReference>
<accession>A0A5K7SBU0</accession>
<dbReference type="EMBL" id="AP018694">
    <property type="protein sequence ID" value="BBE19051.1"/>
    <property type="molecule type" value="Genomic_DNA"/>
</dbReference>
<dbReference type="Pfam" id="PF01408">
    <property type="entry name" value="GFO_IDH_MocA"/>
    <property type="match status" value="1"/>
</dbReference>
<evidence type="ECO:0000259" key="3">
    <source>
        <dbReference type="Pfam" id="PF19051"/>
    </source>
</evidence>
<sequence>MTNDRRTFIKQSATVAAAVSIFPTIMNASCVGASEKVVVALIGCNNQGWVDLVSLLKLPHVECAAMCDVDQNVLNKRAAELEKMTGKKPTLYSDFRKVLEQKDIDAVIIGTPDHWHCIPMIYAMEAGKDVYCEKPVGYTIEECNLMVKATKRYNKVVQVGQWQRSDPHWLDAVKYIQAGNLGRVRSVRAWSYVGWKKSIPVIADGAAPAGVDYNMWLGPRPEREFNSNRFHASWRWYWDYAGGVMTDWGVHLLDYALFGMNQYVPKAISSSGGKYAFPTDAMETPDTMMAMYDFGDFGVLWDHTIGIYGAQYKRRGHGVAFVGEYGTLIVDRAGWEVMAENKSTSAKEGFADVPIQKGTGNGLDLHTANFIDCIKTRNKPNCDIEIGAHIARFSQMGNISYRLGRKLTWDADKQEFMNDPEANALTKANYRAPWSLPKI</sequence>
<dbReference type="InterPro" id="IPR000683">
    <property type="entry name" value="Gfo/Idh/MocA-like_OxRdtase_N"/>
</dbReference>
<keyword evidence="1" id="KW-0732">Signal</keyword>
<name>A0A5K7SBU0_9BACT</name>
<dbReference type="PANTHER" id="PTHR43818:SF5">
    <property type="entry name" value="OXIDOREDUCTASE FAMILY PROTEIN"/>
    <property type="match status" value="1"/>
</dbReference>
<dbReference type="Gene3D" id="3.40.50.720">
    <property type="entry name" value="NAD(P)-binding Rossmann-like Domain"/>
    <property type="match status" value="1"/>
</dbReference>
<dbReference type="PROSITE" id="PS51318">
    <property type="entry name" value="TAT"/>
    <property type="match status" value="1"/>
</dbReference>
<evidence type="ECO:0000256" key="1">
    <source>
        <dbReference type="SAM" id="SignalP"/>
    </source>
</evidence>
<evidence type="ECO:0000313" key="4">
    <source>
        <dbReference type="EMBL" id="BBE19051.1"/>
    </source>
</evidence>
<dbReference type="Pfam" id="PF19051">
    <property type="entry name" value="GFO_IDH_MocA_C2"/>
    <property type="match status" value="2"/>
</dbReference>
<reference evidence="4" key="1">
    <citation type="journal article" date="2020" name="Int. J. Syst. Evol. Microbiol.">
        <title>Aquipluma nitroreducens gen. nov. sp. nov., a novel facultatively anaerobic bacterium isolated from a freshwater lake.</title>
        <authorList>
            <person name="Watanabe M."/>
            <person name="Kojima H."/>
            <person name="Fukui M."/>
        </authorList>
    </citation>
    <scope>NUCLEOTIDE SEQUENCE</scope>
    <source>
        <strain evidence="4">MeG22</strain>
    </source>
</reference>
<dbReference type="AlphaFoldDB" id="A0A5K7SBU0"/>
<dbReference type="Gene3D" id="3.30.360.10">
    <property type="entry name" value="Dihydrodipicolinate Reductase, domain 2"/>
    <property type="match status" value="1"/>
</dbReference>
<protein>
    <submittedName>
        <fullName evidence="4">Myo-inositol 2-dehydrogenase</fullName>
    </submittedName>
</protein>
<gene>
    <name evidence="4" type="ORF">AQPE_3224</name>
</gene>
<feature type="domain" description="Gfo/Idh/MocA-like oxidoreductase N-terminal" evidence="2">
    <location>
        <begin position="39"/>
        <end position="160"/>
    </location>
</feature>
<keyword evidence="5" id="KW-1185">Reference proteome</keyword>
<dbReference type="InterPro" id="IPR043906">
    <property type="entry name" value="Gfo/Idh/MocA_OxRdtase_bact_C"/>
</dbReference>
<feature type="signal peptide" evidence="1">
    <location>
        <begin position="1"/>
        <end position="28"/>
    </location>
</feature>